<evidence type="ECO:0000256" key="3">
    <source>
        <dbReference type="ARBA" id="ARBA00023125"/>
    </source>
</evidence>
<dbReference type="PROSITE" id="PS50931">
    <property type="entry name" value="HTH_LYSR"/>
    <property type="match status" value="1"/>
</dbReference>
<dbReference type="InterPro" id="IPR005119">
    <property type="entry name" value="LysR_subst-bd"/>
</dbReference>
<evidence type="ECO:0000256" key="1">
    <source>
        <dbReference type="ARBA" id="ARBA00009437"/>
    </source>
</evidence>
<evidence type="ECO:0000256" key="4">
    <source>
        <dbReference type="ARBA" id="ARBA00023163"/>
    </source>
</evidence>
<accession>A0ABV3SWB9</accession>
<dbReference type="InterPro" id="IPR036390">
    <property type="entry name" value="WH_DNA-bd_sf"/>
</dbReference>
<sequence>MRSLVAVADTESFATAAAQLRTSPSSVSRHVADLERQLGARLVNRTARAVTLTEYGARYSAFARRILEEIEQEDGRLTGLSKSVAGPLSIICPKWLGSLALGDAVAAFAVRHPDVEVRLELGGLQERSYAFLENGFDVSFQTRPLRDSQMRLRKIATLPFVLCASPAYLDARGRPVAVADLAAHDCLTHEHESSWQLDVHGRRRTHKIARSSFSTNSYLALQRAVVHGRGIALLPVASAYQDVIDGRLETLFDGAQVHRRSLSAVFGPGEAAPPKVGALLDFVAEWLQEHPMPLLPPVLGEGAGGP</sequence>
<keyword evidence="4" id="KW-0804">Transcription</keyword>
<comment type="similarity">
    <text evidence="1">Belongs to the LysR transcriptional regulatory family.</text>
</comment>
<dbReference type="Pfam" id="PF00126">
    <property type="entry name" value="HTH_1"/>
    <property type="match status" value="1"/>
</dbReference>
<keyword evidence="3" id="KW-0238">DNA-binding</keyword>
<dbReference type="Proteomes" id="UP001556631">
    <property type="component" value="Unassembled WGS sequence"/>
</dbReference>
<name>A0ABV3SWB9_9ACTN</name>
<evidence type="ECO:0000259" key="5">
    <source>
        <dbReference type="PROSITE" id="PS50931"/>
    </source>
</evidence>
<dbReference type="PANTHER" id="PTHR30537">
    <property type="entry name" value="HTH-TYPE TRANSCRIPTIONAL REGULATOR"/>
    <property type="match status" value="1"/>
</dbReference>
<keyword evidence="2" id="KW-0805">Transcription regulation</keyword>
<dbReference type="SUPFAM" id="SSF46785">
    <property type="entry name" value="Winged helix' DNA-binding domain"/>
    <property type="match status" value="1"/>
</dbReference>
<reference evidence="6 7" key="1">
    <citation type="submission" date="2024-07" db="EMBL/GenBank/DDBJ databases">
        <authorList>
            <person name="Lee S."/>
            <person name="Kang M."/>
        </authorList>
    </citation>
    <scope>NUCLEOTIDE SEQUENCE [LARGE SCALE GENOMIC DNA]</scope>
    <source>
        <strain evidence="6 7">DS6</strain>
    </source>
</reference>
<gene>
    <name evidence="6" type="ORF">AB3X52_06360</name>
</gene>
<organism evidence="6 7">
    <name type="scientific">Nocardioides eburneus</name>
    <dbReference type="NCBI Taxonomy" id="3231482"/>
    <lineage>
        <taxon>Bacteria</taxon>
        <taxon>Bacillati</taxon>
        <taxon>Actinomycetota</taxon>
        <taxon>Actinomycetes</taxon>
        <taxon>Propionibacteriales</taxon>
        <taxon>Nocardioidaceae</taxon>
        <taxon>Nocardioides</taxon>
    </lineage>
</organism>
<dbReference type="RefSeq" id="WP_367992424.1">
    <property type="nucleotide sequence ID" value="NZ_JBFPJR010000008.1"/>
</dbReference>
<comment type="caution">
    <text evidence="6">The sequence shown here is derived from an EMBL/GenBank/DDBJ whole genome shotgun (WGS) entry which is preliminary data.</text>
</comment>
<evidence type="ECO:0000313" key="7">
    <source>
        <dbReference type="Proteomes" id="UP001556631"/>
    </source>
</evidence>
<evidence type="ECO:0000313" key="6">
    <source>
        <dbReference type="EMBL" id="MEX0427237.1"/>
    </source>
</evidence>
<dbReference type="InterPro" id="IPR000847">
    <property type="entry name" value="LysR_HTH_N"/>
</dbReference>
<dbReference type="SUPFAM" id="SSF53850">
    <property type="entry name" value="Periplasmic binding protein-like II"/>
    <property type="match status" value="1"/>
</dbReference>
<dbReference type="Gene3D" id="1.10.10.10">
    <property type="entry name" value="Winged helix-like DNA-binding domain superfamily/Winged helix DNA-binding domain"/>
    <property type="match status" value="1"/>
</dbReference>
<dbReference type="PANTHER" id="PTHR30537:SF5">
    <property type="entry name" value="HTH-TYPE TRANSCRIPTIONAL ACTIVATOR TTDR-RELATED"/>
    <property type="match status" value="1"/>
</dbReference>
<dbReference type="InterPro" id="IPR058163">
    <property type="entry name" value="LysR-type_TF_proteobact-type"/>
</dbReference>
<feature type="domain" description="HTH lysR-type" evidence="5">
    <location>
        <begin position="1"/>
        <end position="53"/>
    </location>
</feature>
<dbReference type="Pfam" id="PF03466">
    <property type="entry name" value="LysR_substrate"/>
    <property type="match status" value="1"/>
</dbReference>
<keyword evidence="7" id="KW-1185">Reference proteome</keyword>
<protein>
    <submittedName>
        <fullName evidence="6">LysR family transcriptional regulator</fullName>
    </submittedName>
</protein>
<dbReference type="EMBL" id="JBFPJR010000008">
    <property type="protein sequence ID" value="MEX0427237.1"/>
    <property type="molecule type" value="Genomic_DNA"/>
</dbReference>
<dbReference type="Gene3D" id="3.40.190.290">
    <property type="match status" value="1"/>
</dbReference>
<evidence type="ECO:0000256" key="2">
    <source>
        <dbReference type="ARBA" id="ARBA00023015"/>
    </source>
</evidence>
<dbReference type="CDD" id="cd08422">
    <property type="entry name" value="PBP2_CrgA_like"/>
    <property type="match status" value="1"/>
</dbReference>
<proteinExistence type="inferred from homology"/>
<dbReference type="InterPro" id="IPR036388">
    <property type="entry name" value="WH-like_DNA-bd_sf"/>
</dbReference>